<evidence type="ECO:0000256" key="1">
    <source>
        <dbReference type="SAM" id="Phobius"/>
    </source>
</evidence>
<dbReference type="InterPro" id="IPR001036">
    <property type="entry name" value="Acrflvin-R"/>
</dbReference>
<sequence length="1019" mass="111630">MNIANFTIAKRTSVWVLIALTLIGGYISYLKLGRFEDPEFVIRQAVIVTPYPGATAQEVSDEVTDVVEGALQSLQEVKEITSVSKQGMSEVTVEIKREFSNNEAELQQVWDKVRRKIGDAERSLPPGSGQPIVNDDFADVFAQFYAVTGRGHSDKQLQDYVDTLRRELALVPGVSKTATLAEKNEVIFVEIASDRLAQFGVSAEQVYRVLERQNMVSTAGSINTDTMRVAITPVSSISSFEQLKNLQIAIGDNNTVMRLSDIANVTRGFEEPSSVLMRYNGKRAIGLGISNVAGGNVVEMGDAVKARITELESQRPHGIELHEISIQSDSVRDSVSEFINNLIAAVVIVFVVLLLFMGVRTGLVIGFVLVLTVAGTLIVMLIDDIAMQRISLGALIIALGMLVDNAIVVTDGVLTRLQKNPSADRKQVVSEIVNETKWPLLGGTIVGICAFSAIGLSPSNMGEYAGSLFWVILYSMMLSWVLAVTVTPMLCHDYLKVNANKVSKPGKISAAYQRVLEAVLNNQKKSLVVVVGLFAVGVVTFSHVPPGFMPESQREQFAIDIRLPQGTDIERTHEIVGQIEKDVWEKSNITGTTSFIGSGGLRFMLTYSPEPPNSSYAQMLVDVDDYKVIESLVAELHVELNERYTDASINVWKFMLGPGGGKKIEVAFKGPDSEVLRQLAEQAKDIMEQSPALVAIQDDWRQQVPVIRPVYSAEKVQSFGLTTVELNQAIQQTLSGRNVGVYREGNDLIPIVVRSPESERHHDRVIENTKVYSATIGQFVQVEQLIESSSVEWQDAMLRRIDRVPTIMAQADPATGILTSEALEMIRADIESMPLPVGYELEWFGEYKDAKEADEGLKISAPYGFTAMVLAVVFMFNGIRQALVIWCTVPLAVCGVAIGLVTFQTPFEFMATLGFLSLIGMMVKNAIVLVDQADKEIASGTQPYEAIISAAMSRARPVILGAATTILGVAPLLVDPFFKSMAVTIMFGLLFATALTLLVIPLNYALFFRIKQPAQPQTN</sequence>
<dbReference type="Gene3D" id="1.20.1640.10">
    <property type="entry name" value="Multidrug efflux transporter AcrB transmembrane domain"/>
    <property type="match status" value="2"/>
</dbReference>
<dbReference type="RefSeq" id="WP_103879903.1">
    <property type="nucleotide sequence ID" value="NZ_FNVG01000006.1"/>
</dbReference>
<reference evidence="3" key="1">
    <citation type="submission" date="2016-10" db="EMBL/GenBank/DDBJ databases">
        <authorList>
            <person name="Varghese N."/>
            <person name="Submissions S."/>
        </authorList>
    </citation>
    <scope>NUCLEOTIDE SEQUENCE [LARGE SCALE GENOMIC DNA]</scope>
    <source>
        <strain evidence="3">CGMCC 1.7062</strain>
    </source>
</reference>
<feature type="transmembrane region" description="Helical" evidence="1">
    <location>
        <begin position="958"/>
        <end position="978"/>
    </location>
</feature>
<evidence type="ECO:0000313" key="3">
    <source>
        <dbReference type="Proteomes" id="UP000236721"/>
    </source>
</evidence>
<accession>A0A1H5X1H3</accession>
<feature type="transmembrane region" description="Helical" evidence="1">
    <location>
        <begin position="468"/>
        <end position="491"/>
    </location>
</feature>
<dbReference type="InterPro" id="IPR027463">
    <property type="entry name" value="AcrB_DN_DC_subdom"/>
</dbReference>
<dbReference type="SUPFAM" id="SSF82866">
    <property type="entry name" value="Multidrug efflux transporter AcrB transmembrane domain"/>
    <property type="match status" value="2"/>
</dbReference>
<dbReference type="AlphaFoldDB" id="A0A1H5X1H3"/>
<dbReference type="GO" id="GO:0005886">
    <property type="term" value="C:plasma membrane"/>
    <property type="evidence" value="ECO:0007669"/>
    <property type="project" value="TreeGrafter"/>
</dbReference>
<dbReference type="OrthoDB" id="9757940at2"/>
<feature type="transmembrane region" description="Helical" evidence="1">
    <location>
        <begin position="394"/>
        <end position="417"/>
    </location>
</feature>
<feature type="transmembrane region" description="Helical" evidence="1">
    <location>
        <begin position="859"/>
        <end position="876"/>
    </location>
</feature>
<dbReference type="PANTHER" id="PTHR32063:SF18">
    <property type="entry name" value="CATION EFFLUX SYSTEM PROTEIN"/>
    <property type="match status" value="1"/>
</dbReference>
<dbReference type="Pfam" id="PF00873">
    <property type="entry name" value="ACR_tran"/>
    <property type="match status" value="1"/>
</dbReference>
<dbReference type="EMBL" id="FNVG01000006">
    <property type="protein sequence ID" value="SEG05578.1"/>
    <property type="molecule type" value="Genomic_DNA"/>
</dbReference>
<proteinExistence type="predicted"/>
<keyword evidence="3" id="KW-1185">Reference proteome</keyword>
<feature type="transmembrane region" description="Helical" evidence="1">
    <location>
        <begin position="984"/>
        <end position="1007"/>
    </location>
</feature>
<protein>
    <submittedName>
        <fullName evidence="2">Multidrug efflux pump subunit AcrB</fullName>
    </submittedName>
</protein>
<dbReference type="SUPFAM" id="SSF82714">
    <property type="entry name" value="Multidrug efflux transporter AcrB TolC docking domain, DN and DC subdomains"/>
    <property type="match status" value="2"/>
</dbReference>
<keyword evidence="1" id="KW-0472">Membrane</keyword>
<feature type="transmembrane region" description="Helical" evidence="1">
    <location>
        <begin position="338"/>
        <end position="356"/>
    </location>
</feature>
<keyword evidence="1" id="KW-1133">Transmembrane helix</keyword>
<name>A0A1H5X1H3_9VIBR</name>
<dbReference type="Gene3D" id="3.30.70.1430">
    <property type="entry name" value="Multidrug efflux transporter AcrB pore domain"/>
    <property type="match status" value="2"/>
</dbReference>
<organism evidence="2 3">
    <name type="scientific">Vibrio hangzhouensis</name>
    <dbReference type="NCBI Taxonomy" id="462991"/>
    <lineage>
        <taxon>Bacteria</taxon>
        <taxon>Pseudomonadati</taxon>
        <taxon>Pseudomonadota</taxon>
        <taxon>Gammaproteobacteria</taxon>
        <taxon>Vibrionales</taxon>
        <taxon>Vibrionaceae</taxon>
        <taxon>Vibrio</taxon>
    </lineage>
</organism>
<dbReference type="Gene3D" id="3.30.2090.10">
    <property type="entry name" value="Multidrug efflux transporter AcrB TolC docking domain, DN and DC subdomains"/>
    <property type="match status" value="2"/>
</dbReference>
<feature type="transmembrane region" description="Helical" evidence="1">
    <location>
        <begin position="526"/>
        <end position="544"/>
    </location>
</feature>
<dbReference type="Proteomes" id="UP000236721">
    <property type="component" value="Unassembled WGS sequence"/>
</dbReference>
<keyword evidence="1" id="KW-0812">Transmembrane</keyword>
<feature type="transmembrane region" description="Helical" evidence="1">
    <location>
        <begin position="883"/>
        <end position="903"/>
    </location>
</feature>
<dbReference type="PRINTS" id="PR00702">
    <property type="entry name" value="ACRIFLAVINRP"/>
</dbReference>
<gene>
    <name evidence="2" type="ORF">SAMN04488244_106165</name>
</gene>
<dbReference type="Gene3D" id="3.30.70.1320">
    <property type="entry name" value="Multidrug efflux transporter AcrB pore domain like"/>
    <property type="match status" value="1"/>
</dbReference>
<feature type="transmembrane region" description="Helical" evidence="1">
    <location>
        <begin position="12"/>
        <end position="30"/>
    </location>
</feature>
<feature type="transmembrane region" description="Helical" evidence="1">
    <location>
        <begin position="909"/>
        <end position="930"/>
    </location>
</feature>
<feature type="transmembrane region" description="Helical" evidence="1">
    <location>
        <begin position="363"/>
        <end position="382"/>
    </location>
</feature>
<dbReference type="GO" id="GO:0042910">
    <property type="term" value="F:xenobiotic transmembrane transporter activity"/>
    <property type="evidence" value="ECO:0007669"/>
    <property type="project" value="TreeGrafter"/>
</dbReference>
<dbReference type="SUPFAM" id="SSF82693">
    <property type="entry name" value="Multidrug efflux transporter AcrB pore domain, PN1, PN2, PC1 and PC2 subdomains"/>
    <property type="match status" value="2"/>
</dbReference>
<feature type="transmembrane region" description="Helical" evidence="1">
    <location>
        <begin position="438"/>
        <end position="456"/>
    </location>
</feature>
<dbReference type="Gene3D" id="3.30.70.1440">
    <property type="entry name" value="Multidrug efflux transporter AcrB pore domain"/>
    <property type="match status" value="1"/>
</dbReference>
<dbReference type="PANTHER" id="PTHR32063">
    <property type="match status" value="1"/>
</dbReference>
<evidence type="ECO:0000313" key="2">
    <source>
        <dbReference type="EMBL" id="SEG05578.1"/>
    </source>
</evidence>